<feature type="non-terminal residue" evidence="1">
    <location>
        <position position="1"/>
    </location>
</feature>
<evidence type="ECO:0000313" key="1">
    <source>
        <dbReference type="EMBL" id="GAG38310.1"/>
    </source>
</evidence>
<dbReference type="EMBL" id="BARS01045946">
    <property type="protein sequence ID" value="GAG38310.1"/>
    <property type="molecule type" value="Genomic_DNA"/>
</dbReference>
<name>X0X5J3_9ZZZZ</name>
<accession>X0X5J3</accession>
<protein>
    <submittedName>
        <fullName evidence="1">Uncharacterized protein</fullName>
    </submittedName>
</protein>
<gene>
    <name evidence="1" type="ORF">S01H1_69227</name>
</gene>
<organism evidence="1">
    <name type="scientific">marine sediment metagenome</name>
    <dbReference type="NCBI Taxonomy" id="412755"/>
    <lineage>
        <taxon>unclassified sequences</taxon>
        <taxon>metagenomes</taxon>
        <taxon>ecological metagenomes</taxon>
    </lineage>
</organism>
<sequence>QIIEQAELTIQREIQSARDRLKQEVVDLAAQKAQEIIAKKLTEEDQDRLVNEFIERVDKIH</sequence>
<comment type="caution">
    <text evidence="1">The sequence shown here is derived from an EMBL/GenBank/DDBJ whole genome shotgun (WGS) entry which is preliminary data.</text>
</comment>
<proteinExistence type="predicted"/>
<reference evidence="1" key="1">
    <citation type="journal article" date="2014" name="Front. Microbiol.">
        <title>High frequency of phylogenetically diverse reductive dehalogenase-homologous genes in deep subseafloor sedimentary metagenomes.</title>
        <authorList>
            <person name="Kawai M."/>
            <person name="Futagami T."/>
            <person name="Toyoda A."/>
            <person name="Takaki Y."/>
            <person name="Nishi S."/>
            <person name="Hori S."/>
            <person name="Arai W."/>
            <person name="Tsubouchi T."/>
            <person name="Morono Y."/>
            <person name="Uchiyama I."/>
            <person name="Ito T."/>
            <person name="Fujiyama A."/>
            <person name="Inagaki F."/>
            <person name="Takami H."/>
        </authorList>
    </citation>
    <scope>NUCLEOTIDE SEQUENCE</scope>
    <source>
        <strain evidence="1">Expedition CK06-06</strain>
    </source>
</reference>
<dbReference type="AlphaFoldDB" id="X0X5J3"/>